<dbReference type="InterPro" id="IPR026352">
    <property type="entry name" value="Nanowire_3heme"/>
</dbReference>
<dbReference type="InterPro" id="IPR029467">
    <property type="entry name" value="Cyt_c7-like"/>
</dbReference>
<dbReference type="Gene3D" id="3.90.10.10">
    <property type="entry name" value="Cytochrome C3"/>
    <property type="match status" value="1"/>
</dbReference>
<organism evidence="2 3">
    <name type="scientific">Caldimicrobium thiodismutans</name>
    <dbReference type="NCBI Taxonomy" id="1653476"/>
    <lineage>
        <taxon>Bacteria</taxon>
        <taxon>Pseudomonadati</taxon>
        <taxon>Thermodesulfobacteriota</taxon>
        <taxon>Thermodesulfobacteria</taxon>
        <taxon>Thermodesulfobacteriales</taxon>
        <taxon>Thermodesulfobacteriaceae</taxon>
        <taxon>Caldimicrobium</taxon>
    </lineage>
</organism>
<dbReference type="AlphaFoldDB" id="A0A2N7PLC8"/>
<dbReference type="Proteomes" id="UP000235731">
    <property type="component" value="Unassembled WGS sequence"/>
</dbReference>
<reference evidence="2 3" key="1">
    <citation type="submission" date="2018-01" db="EMBL/GenBank/DDBJ databases">
        <title>Metagenomic assembled genomes from two thermal pools in the Uzon Caldera, Kamchatka, Russia.</title>
        <authorList>
            <person name="Wilkins L."/>
            <person name="Ettinger C."/>
        </authorList>
    </citation>
    <scope>NUCLEOTIDE SEQUENCE [LARGE SCALE GENOMIC DNA]</scope>
    <source>
        <strain evidence="2">ZAV-15</strain>
    </source>
</reference>
<accession>A0A2N7PLC8</accession>
<sequence>MSDLWLSKRGNPAKFSHTFHVQMFDCNICHPSLFKMKAGTSEITMDTHLTDHYCFSCHGENKSTNFNYEICHKGR</sequence>
<dbReference type="Pfam" id="PF14522">
    <property type="entry name" value="Cytochrome_C7"/>
    <property type="match status" value="1"/>
</dbReference>
<feature type="domain" description="Cytochrome c7-like" evidence="1">
    <location>
        <begin position="14"/>
        <end position="72"/>
    </location>
</feature>
<dbReference type="NCBIfam" id="TIGR04257">
    <property type="entry name" value="nanowire_3heme"/>
    <property type="match status" value="1"/>
</dbReference>
<evidence type="ECO:0000259" key="1">
    <source>
        <dbReference type="Pfam" id="PF14522"/>
    </source>
</evidence>
<evidence type="ECO:0000313" key="3">
    <source>
        <dbReference type="Proteomes" id="UP000235731"/>
    </source>
</evidence>
<gene>
    <name evidence="2" type="ORF">C0197_00265</name>
</gene>
<dbReference type="EMBL" id="PNIE01000005">
    <property type="protein sequence ID" value="PMP64524.1"/>
    <property type="molecule type" value="Genomic_DNA"/>
</dbReference>
<comment type="caution">
    <text evidence="2">The sequence shown here is derived from an EMBL/GenBank/DDBJ whole genome shotgun (WGS) entry which is preliminary data.</text>
</comment>
<proteinExistence type="predicted"/>
<protein>
    <recommendedName>
        <fullName evidence="1">Cytochrome c7-like domain-containing protein</fullName>
    </recommendedName>
</protein>
<dbReference type="SUPFAM" id="SSF48695">
    <property type="entry name" value="Multiheme cytochromes"/>
    <property type="match status" value="1"/>
</dbReference>
<dbReference type="InterPro" id="IPR036280">
    <property type="entry name" value="Multihaem_cyt_sf"/>
</dbReference>
<evidence type="ECO:0000313" key="2">
    <source>
        <dbReference type="EMBL" id="PMP64524.1"/>
    </source>
</evidence>
<name>A0A2N7PLC8_9BACT</name>